<evidence type="ECO:0000313" key="3">
    <source>
        <dbReference type="EMBL" id="SEA55063.1"/>
    </source>
</evidence>
<gene>
    <name evidence="3" type="ORF">SAMN05216462_1756</name>
</gene>
<dbReference type="GO" id="GO:0008930">
    <property type="term" value="F:methylthioadenosine nucleosidase activity"/>
    <property type="evidence" value="ECO:0007669"/>
    <property type="project" value="TreeGrafter"/>
</dbReference>
<evidence type="ECO:0000313" key="4">
    <source>
        <dbReference type="Proteomes" id="UP000182257"/>
    </source>
</evidence>
<dbReference type="Gene3D" id="3.40.50.1580">
    <property type="entry name" value="Nucleoside phosphorylase domain"/>
    <property type="match status" value="1"/>
</dbReference>
<evidence type="ECO:0000259" key="2">
    <source>
        <dbReference type="PROSITE" id="PS50110"/>
    </source>
</evidence>
<accession>A0A1H4C445</accession>
<dbReference type="GO" id="GO:0000160">
    <property type="term" value="P:phosphorelay signal transduction system"/>
    <property type="evidence" value="ECO:0007669"/>
    <property type="project" value="InterPro"/>
</dbReference>
<dbReference type="OrthoDB" id="2988699at2"/>
<evidence type="ECO:0000256" key="1">
    <source>
        <dbReference type="PROSITE-ProRule" id="PRU00169"/>
    </source>
</evidence>
<dbReference type="GO" id="GO:0019284">
    <property type="term" value="P:L-methionine salvage from S-adenosylmethionine"/>
    <property type="evidence" value="ECO:0007669"/>
    <property type="project" value="TreeGrafter"/>
</dbReference>
<dbReference type="PANTHER" id="PTHR46832:SF1">
    <property type="entry name" value="5'-METHYLTHIOADENOSINE_S-ADENOSYLHOMOCYSTEINE NUCLEOSIDASE"/>
    <property type="match status" value="1"/>
</dbReference>
<dbReference type="InterPro" id="IPR001789">
    <property type="entry name" value="Sig_transdc_resp-reg_receiver"/>
</dbReference>
<keyword evidence="1" id="KW-0597">Phosphoprotein</keyword>
<dbReference type="EMBL" id="FNRF01000003">
    <property type="protein sequence ID" value="SEA55063.1"/>
    <property type="molecule type" value="Genomic_DNA"/>
</dbReference>
<dbReference type="PROSITE" id="PS50110">
    <property type="entry name" value="RESPONSE_REGULATORY"/>
    <property type="match status" value="1"/>
</dbReference>
<dbReference type="InterPro" id="IPR000845">
    <property type="entry name" value="Nucleoside_phosphorylase_d"/>
</dbReference>
<dbReference type="InterPro" id="IPR011006">
    <property type="entry name" value="CheY-like_superfamily"/>
</dbReference>
<dbReference type="GO" id="GO:0009116">
    <property type="term" value="P:nucleoside metabolic process"/>
    <property type="evidence" value="ECO:0007669"/>
    <property type="project" value="InterPro"/>
</dbReference>
<dbReference type="PANTHER" id="PTHR46832">
    <property type="entry name" value="5'-METHYLTHIOADENOSINE/S-ADENOSYLHOMOCYSTEINE NUCLEOSIDASE"/>
    <property type="match status" value="1"/>
</dbReference>
<dbReference type="Gene3D" id="3.40.50.2300">
    <property type="match status" value="1"/>
</dbReference>
<dbReference type="Proteomes" id="UP000182257">
    <property type="component" value="Unassembled WGS sequence"/>
</dbReference>
<feature type="modified residue" description="4-aspartylphosphate" evidence="1">
    <location>
        <position position="56"/>
    </location>
</feature>
<feature type="domain" description="Response regulatory" evidence="2">
    <location>
        <begin position="3"/>
        <end position="129"/>
    </location>
</feature>
<dbReference type="AlphaFoldDB" id="A0A1H4C445"/>
<dbReference type="SUPFAM" id="SSF52172">
    <property type="entry name" value="CheY-like"/>
    <property type="match status" value="1"/>
</dbReference>
<dbReference type="InterPro" id="IPR035994">
    <property type="entry name" value="Nucleoside_phosphorylase_sf"/>
</dbReference>
<protein>
    <submittedName>
        <fullName evidence="3">Nucleoside phosphorylase</fullName>
    </submittedName>
</protein>
<sequence>MLRILLIDDDATKVAKYKELLGTINEINPRFVDVATCIEQAEEFVSKNQYDLAVLDLYIPIRFGEEPSPDNAVSFLRDLSSDDDLLMPYNIVGITRWLDADPKYRAFFDSYLLAYILYEEGQDDWKTKLSNKISFLLKAQKSVRNQEVYDFDVAIINALLSENEKVRASFGAQEWQVVEFPSDHSTTFYTKTVVNDRGEHIRIVTCYALQMASTASSALTSKLLYYFRPRYLFMTGIAAAVDREEANLGDILVAKKVWDGASGKIKTDEEGNAIFYPDYHELPLDTDVQAIVTRLKSDRPLLNNIEEGYAYTAGKPQTRLQLHLGPIASVPAVLSRKEEVDKIQVHCRKLLGIEMEGFGVFYAASNSAHPRPQYTVLVKSVSDYADTEKSDDFQDYAMYTSAEFAKHVIMHELKYD</sequence>
<dbReference type="SUPFAM" id="SSF53167">
    <property type="entry name" value="Purine and uridine phosphorylases"/>
    <property type="match status" value="1"/>
</dbReference>
<dbReference type="GO" id="GO:0008782">
    <property type="term" value="F:adenosylhomocysteine nucleosidase activity"/>
    <property type="evidence" value="ECO:0007669"/>
    <property type="project" value="TreeGrafter"/>
</dbReference>
<organism evidence="3 4">
    <name type="scientific">Xylanibacter ruminicola</name>
    <name type="common">Prevotella ruminicola</name>
    <dbReference type="NCBI Taxonomy" id="839"/>
    <lineage>
        <taxon>Bacteria</taxon>
        <taxon>Pseudomonadati</taxon>
        <taxon>Bacteroidota</taxon>
        <taxon>Bacteroidia</taxon>
        <taxon>Bacteroidales</taxon>
        <taxon>Prevotellaceae</taxon>
        <taxon>Xylanibacter</taxon>
    </lineage>
</organism>
<reference evidence="3 4" key="1">
    <citation type="submission" date="2016-10" db="EMBL/GenBank/DDBJ databases">
        <authorList>
            <person name="de Groot N.N."/>
        </authorList>
    </citation>
    <scope>NUCLEOTIDE SEQUENCE [LARGE SCALE GENOMIC DNA]</scope>
    <source>
        <strain evidence="3 4">D31d</strain>
    </source>
</reference>
<dbReference type="GO" id="GO:0005829">
    <property type="term" value="C:cytosol"/>
    <property type="evidence" value="ECO:0007669"/>
    <property type="project" value="TreeGrafter"/>
</dbReference>
<dbReference type="RefSeq" id="WP_074761120.1">
    <property type="nucleotide sequence ID" value="NZ_FNRF01000003.1"/>
</dbReference>
<name>A0A1H4C445_XYLRU</name>
<proteinExistence type="predicted"/>
<dbReference type="Pfam" id="PF01048">
    <property type="entry name" value="PNP_UDP_1"/>
    <property type="match status" value="1"/>
</dbReference>